<dbReference type="GO" id="GO:0003677">
    <property type="term" value="F:DNA binding"/>
    <property type="evidence" value="ECO:0007669"/>
    <property type="project" value="InterPro"/>
</dbReference>
<keyword evidence="1" id="KW-0489">Methyltransferase</keyword>
<name>A0A2W4RR08_9GAMM</name>
<evidence type="ECO:0000256" key="2">
    <source>
        <dbReference type="ARBA" id="ARBA00022679"/>
    </source>
</evidence>
<dbReference type="Proteomes" id="UP000249396">
    <property type="component" value="Unassembled WGS sequence"/>
</dbReference>
<sequence length="157" mass="17922">MSYKKMGVFLFFFIDWRNDSALSNIIDESGLTMHGKLAWNKKNCRPRKNGFKQQIEFIIWGTKGAMPKHDDPIYLPGIFNYQTLSNKKVHITQKPLQLMEEICQIIPPNGTIFDPFMGSGTTGHAALIQGKKFIGCETVPQYFNTATERLSSLFLKN</sequence>
<evidence type="ECO:0000313" key="5">
    <source>
        <dbReference type="EMBL" id="PZN83869.1"/>
    </source>
</evidence>
<reference evidence="5 6" key="1">
    <citation type="journal article" date="2018" name="Aquat. Microb. Ecol.">
        <title>Gammaproteobacterial methanotrophs dominate.</title>
        <authorList>
            <person name="Rissanen A.J."/>
            <person name="Saarenheimo J."/>
            <person name="Tiirola M."/>
            <person name="Peura S."/>
            <person name="Aalto S.L."/>
            <person name="Karvinen A."/>
            <person name="Nykanen H."/>
        </authorList>
    </citation>
    <scope>NUCLEOTIDE SEQUENCE [LARGE SCALE GENOMIC DNA]</scope>
    <source>
        <strain evidence="5">AMbin10</strain>
    </source>
</reference>
<comment type="similarity">
    <text evidence="3">Belongs to the N(4)/N(6)-methyltransferase family.</text>
</comment>
<gene>
    <name evidence="5" type="ORF">DM484_03610</name>
</gene>
<evidence type="ECO:0000313" key="6">
    <source>
        <dbReference type="Proteomes" id="UP000249396"/>
    </source>
</evidence>
<proteinExistence type="inferred from homology"/>
<feature type="domain" description="DNA methylase N-4/N-6" evidence="4">
    <location>
        <begin position="7"/>
        <end position="147"/>
    </location>
</feature>
<protein>
    <recommendedName>
        <fullName evidence="3">Methyltransferase</fullName>
        <ecNumber evidence="3">2.1.1.-</ecNumber>
    </recommendedName>
</protein>
<dbReference type="GO" id="GO:0008170">
    <property type="term" value="F:N-methyltransferase activity"/>
    <property type="evidence" value="ECO:0007669"/>
    <property type="project" value="InterPro"/>
</dbReference>
<dbReference type="SUPFAM" id="SSF53335">
    <property type="entry name" value="S-adenosyl-L-methionine-dependent methyltransferases"/>
    <property type="match status" value="1"/>
</dbReference>
<keyword evidence="2" id="KW-0808">Transferase</keyword>
<organism evidence="5 6">
    <name type="scientific">Candidatus Methylumidiphilus alinenensis</name>
    <dbReference type="NCBI Taxonomy" id="2202197"/>
    <lineage>
        <taxon>Bacteria</taxon>
        <taxon>Pseudomonadati</taxon>
        <taxon>Pseudomonadota</taxon>
        <taxon>Gammaproteobacteria</taxon>
        <taxon>Methylococcales</taxon>
        <taxon>Candidatus Methylumidiphilus</taxon>
    </lineage>
</organism>
<dbReference type="EMBL" id="QJPH01000174">
    <property type="protein sequence ID" value="PZN83869.1"/>
    <property type="molecule type" value="Genomic_DNA"/>
</dbReference>
<evidence type="ECO:0000256" key="3">
    <source>
        <dbReference type="RuleBase" id="RU362026"/>
    </source>
</evidence>
<dbReference type="GO" id="GO:0032259">
    <property type="term" value="P:methylation"/>
    <property type="evidence" value="ECO:0007669"/>
    <property type="project" value="UniProtKB-KW"/>
</dbReference>
<accession>A0A2W4RR08</accession>
<dbReference type="InterPro" id="IPR002941">
    <property type="entry name" value="DNA_methylase_N4/N6"/>
</dbReference>
<dbReference type="InterPro" id="IPR029063">
    <property type="entry name" value="SAM-dependent_MTases_sf"/>
</dbReference>
<evidence type="ECO:0000259" key="4">
    <source>
        <dbReference type="Pfam" id="PF01555"/>
    </source>
</evidence>
<comment type="caution">
    <text evidence="5">The sequence shown here is derived from an EMBL/GenBank/DDBJ whole genome shotgun (WGS) entry which is preliminary data.</text>
</comment>
<dbReference type="Gene3D" id="3.40.50.150">
    <property type="entry name" value="Vaccinia Virus protein VP39"/>
    <property type="match status" value="1"/>
</dbReference>
<dbReference type="Pfam" id="PF01555">
    <property type="entry name" value="N6_N4_Mtase"/>
    <property type="match status" value="1"/>
</dbReference>
<dbReference type="InterPro" id="IPR001091">
    <property type="entry name" value="RM_Methyltransferase"/>
</dbReference>
<dbReference type="EC" id="2.1.1.-" evidence="3"/>
<dbReference type="PRINTS" id="PR00508">
    <property type="entry name" value="S21N4MTFRASE"/>
</dbReference>
<dbReference type="AlphaFoldDB" id="A0A2W4RR08"/>
<evidence type="ECO:0000256" key="1">
    <source>
        <dbReference type="ARBA" id="ARBA00022603"/>
    </source>
</evidence>